<organism evidence="1 2">
    <name type="scientific">Pseudosporangium ferrugineum</name>
    <dbReference type="NCBI Taxonomy" id="439699"/>
    <lineage>
        <taxon>Bacteria</taxon>
        <taxon>Bacillati</taxon>
        <taxon>Actinomycetota</taxon>
        <taxon>Actinomycetes</taxon>
        <taxon>Micromonosporales</taxon>
        <taxon>Micromonosporaceae</taxon>
        <taxon>Pseudosporangium</taxon>
    </lineage>
</organism>
<name>A0A2T0RJD7_9ACTN</name>
<reference evidence="1 2" key="1">
    <citation type="submission" date="2018-03" db="EMBL/GenBank/DDBJ databases">
        <title>Genomic Encyclopedia of Archaeal and Bacterial Type Strains, Phase II (KMG-II): from individual species to whole genera.</title>
        <authorList>
            <person name="Goeker M."/>
        </authorList>
    </citation>
    <scope>NUCLEOTIDE SEQUENCE [LARGE SCALE GENOMIC DNA]</scope>
    <source>
        <strain evidence="1 2">DSM 45348</strain>
    </source>
</reference>
<sequence>MTATVEAVVQTANGMILVRDVGVDTREDQRAAAEAARIPGSRGRAAMIAAAGTVLQLRCAHQLTRPRVRLEIGANDGPYELTVISGRIAVDTGDGLACEIPAAPGTYRVAVEHQGREELQAAAREVEARTQHADAAATHAGWRELDGMESYRVLLWPA</sequence>
<dbReference type="EMBL" id="PVZG01000020">
    <property type="protein sequence ID" value="PRY21293.1"/>
    <property type="molecule type" value="Genomic_DNA"/>
</dbReference>
<accession>A0A2T0RJD7</accession>
<evidence type="ECO:0000313" key="2">
    <source>
        <dbReference type="Proteomes" id="UP000239209"/>
    </source>
</evidence>
<gene>
    <name evidence="1" type="ORF">CLV70_1202</name>
</gene>
<comment type="caution">
    <text evidence="1">The sequence shown here is derived from an EMBL/GenBank/DDBJ whole genome shotgun (WGS) entry which is preliminary data.</text>
</comment>
<protein>
    <submittedName>
        <fullName evidence="1">Uncharacterized protein</fullName>
    </submittedName>
</protein>
<dbReference type="RefSeq" id="WP_146164219.1">
    <property type="nucleotide sequence ID" value="NZ_PVZG01000020.1"/>
</dbReference>
<dbReference type="OrthoDB" id="3386075at2"/>
<dbReference type="Proteomes" id="UP000239209">
    <property type="component" value="Unassembled WGS sequence"/>
</dbReference>
<evidence type="ECO:0000313" key="1">
    <source>
        <dbReference type="EMBL" id="PRY21293.1"/>
    </source>
</evidence>
<dbReference type="AlphaFoldDB" id="A0A2T0RJD7"/>
<proteinExistence type="predicted"/>
<keyword evidence="2" id="KW-1185">Reference proteome</keyword>